<proteinExistence type="predicted"/>
<organism evidence="1">
    <name type="scientific">viral metagenome</name>
    <dbReference type="NCBI Taxonomy" id="1070528"/>
    <lineage>
        <taxon>unclassified sequences</taxon>
        <taxon>metagenomes</taxon>
        <taxon>organismal metagenomes</taxon>
    </lineage>
</organism>
<reference evidence="1" key="1">
    <citation type="journal article" date="2020" name="Nature">
        <title>Giant virus diversity and host interactions through global metagenomics.</title>
        <authorList>
            <person name="Schulz F."/>
            <person name="Roux S."/>
            <person name="Paez-Espino D."/>
            <person name="Jungbluth S."/>
            <person name="Walsh D.A."/>
            <person name="Denef V.J."/>
            <person name="McMahon K.D."/>
            <person name="Konstantinidis K.T."/>
            <person name="Eloe-Fadrosh E.A."/>
            <person name="Kyrpides N.C."/>
            <person name="Woyke T."/>
        </authorList>
    </citation>
    <scope>NUCLEOTIDE SEQUENCE</scope>
    <source>
        <strain evidence="1">GVMAG-M-3300018416-26</strain>
    </source>
</reference>
<dbReference type="EMBL" id="MN739218">
    <property type="protein sequence ID" value="QHS94249.1"/>
    <property type="molecule type" value="Genomic_DNA"/>
</dbReference>
<protein>
    <submittedName>
        <fullName evidence="1">Uncharacterized protein</fullName>
    </submittedName>
</protein>
<sequence length="96" mass="11316">MNLKSVLKFKSVFKNECINIFSNKMSENEFINKVTNSLFNDKFRLMYNLFGYPNLVKVEDKEKTIYIDKKNNNILLMKSFQLNNPNIKVSITPTNL</sequence>
<name>A0A6C0BRQ8_9ZZZZ</name>
<accession>A0A6C0BRQ8</accession>
<evidence type="ECO:0000313" key="1">
    <source>
        <dbReference type="EMBL" id="QHS94249.1"/>
    </source>
</evidence>
<dbReference type="AlphaFoldDB" id="A0A6C0BRQ8"/>